<dbReference type="InterPro" id="IPR014755">
    <property type="entry name" value="Cu-Rt/internalin_Ig-like"/>
</dbReference>
<accession>A0A844D2G6</accession>
<dbReference type="Pfam" id="PF19077">
    <property type="entry name" value="Big_13"/>
    <property type="match status" value="1"/>
</dbReference>
<keyword evidence="1" id="KW-0732">Signal</keyword>
<dbReference type="EMBL" id="WKJL01000024">
    <property type="protein sequence ID" value="MRW87257.1"/>
    <property type="molecule type" value="Genomic_DNA"/>
</dbReference>
<dbReference type="InterPro" id="IPR013783">
    <property type="entry name" value="Ig-like_fold"/>
</dbReference>
<dbReference type="Gene3D" id="2.60.40.1220">
    <property type="match status" value="2"/>
</dbReference>
<evidence type="ECO:0000313" key="5">
    <source>
        <dbReference type="Proteomes" id="UP000439986"/>
    </source>
</evidence>
<dbReference type="RefSeq" id="WP_154360505.1">
    <property type="nucleotide sequence ID" value="NZ_WKJL01000024.1"/>
</dbReference>
<dbReference type="Gene3D" id="2.60.40.10">
    <property type="entry name" value="Immunoglobulins"/>
    <property type="match status" value="3"/>
</dbReference>
<feature type="domain" description="SbsA Ig-like" evidence="2">
    <location>
        <begin position="481"/>
        <end position="587"/>
    </location>
</feature>
<dbReference type="Pfam" id="PF13205">
    <property type="entry name" value="Big_5"/>
    <property type="match status" value="1"/>
</dbReference>
<keyword evidence="5" id="KW-1185">Reference proteome</keyword>
<evidence type="ECO:0000313" key="4">
    <source>
        <dbReference type="EMBL" id="MRW87257.1"/>
    </source>
</evidence>
<dbReference type="InterPro" id="IPR032812">
    <property type="entry name" value="SbsA_Ig"/>
</dbReference>
<sequence length="936" mass="95958">MAFSQPAVTVAPKLVSVSYNNNDNTITLLFDHKVAAGSGNLVISNGHSQSYVGANGLSSRIVGATDTRTLDGGDGQISYSTTDGTVTIHLSSALHSGENYSVTMDAGAVHDFDTNGGVGRISSTTLFNFTASGNVSLPPTPLAAVGATIHFTDTGASNSDYITASQEQQVSGTYSGSLGVNEFIQVSLDNGASWHQAIANSDNHTWSYNGSIDTGNLASGANDNLNGALLARVTNTDGGSSATASQAYVYSNHPIEVSVNSTVSFSTDSGTSRTDLMTNTASQTISGNYEGLLHSGQTLQISVDGGTTWLNANASDGSWQANDVTLLEGKHGMQMRVTDAFGNASSTAYNEYTLISNATGLTGRALTLASDNGASNADGVTNAISSVSLNVSNLHGLHAGDVFQVIDTSNDTVVGSYTIQSGDLFYGTGDYLSKNQFDESPRTALNINVDGTFSDGAQHLAVRLVDIAGNVGTSSSIVDVTLDATPPVVQSGAISGSIITLTFSEAVNLSGDLSFQVSDGNDTSAGTQILTVEASQVSVSNNIVTLNLSSSLDPNSHYSVTLQSGAISDSAGNSAYPVDSTLMQFTTEGTPPQLSGIALSNDSGVTGDYVTNVAEQTLNGVYSGTLGAGDHIEVSLDGGAWTAASIDSSTWSLATTLTEGAHTVEVRVASNHATVISQAITLDTTPPAAQIVPSATSFPYTSAVQTITGQYSSATGLLDEIVLVSLDNGATYQKATLANVSTGISSWSVTGVVLNGLIDVQISDAAGNLSNYSDSGRNVIVIESNAGTSFDTSSGSAPVFGGSSNNAFNLLDPNHNILSGGAGVDTVTLRFNNATLPLAKLFGIEVINMSPTYQSVIYGSNTISGINPANVTAMTDLNAGVHKLQIDGNATSNVYLGTGWGVDNISENSGYHTYHATSDSSIVLLIGNAINVQTSA</sequence>
<evidence type="ECO:0000256" key="1">
    <source>
        <dbReference type="ARBA" id="ARBA00022729"/>
    </source>
</evidence>
<evidence type="ECO:0000259" key="2">
    <source>
        <dbReference type="Pfam" id="PF13205"/>
    </source>
</evidence>
<organism evidence="4 5">
    <name type="scientific">Duganella aquatilis</name>
    <dbReference type="NCBI Taxonomy" id="2666082"/>
    <lineage>
        <taxon>Bacteria</taxon>
        <taxon>Pseudomonadati</taxon>
        <taxon>Pseudomonadota</taxon>
        <taxon>Betaproteobacteria</taxon>
        <taxon>Burkholderiales</taxon>
        <taxon>Oxalobacteraceae</taxon>
        <taxon>Telluria group</taxon>
        <taxon>Duganella</taxon>
    </lineage>
</organism>
<evidence type="ECO:0000259" key="3">
    <source>
        <dbReference type="Pfam" id="PF19077"/>
    </source>
</evidence>
<evidence type="ECO:0008006" key="6">
    <source>
        <dbReference type="Google" id="ProtNLM"/>
    </source>
</evidence>
<reference evidence="4 5" key="1">
    <citation type="submission" date="2019-11" db="EMBL/GenBank/DDBJ databases">
        <title>Novel species isolated from a subtropical stream in China.</title>
        <authorList>
            <person name="Lu H."/>
        </authorList>
    </citation>
    <scope>NUCLEOTIDE SEQUENCE [LARGE SCALE GENOMIC DNA]</scope>
    <source>
        <strain evidence="4 5">FT26W</strain>
    </source>
</reference>
<gene>
    <name evidence="4" type="ORF">GJ698_24615</name>
</gene>
<name>A0A844D2G6_9BURK</name>
<dbReference type="InterPro" id="IPR044016">
    <property type="entry name" value="Big_13"/>
</dbReference>
<protein>
    <recommendedName>
        <fullName evidence="6">Ig-like domain-containing protein</fullName>
    </recommendedName>
</protein>
<dbReference type="Proteomes" id="UP000439986">
    <property type="component" value="Unassembled WGS sequence"/>
</dbReference>
<dbReference type="AlphaFoldDB" id="A0A844D2G6"/>
<feature type="domain" description="Bacterial Ig-like" evidence="3">
    <location>
        <begin position="262"/>
        <end position="348"/>
    </location>
</feature>
<comment type="caution">
    <text evidence="4">The sequence shown here is derived from an EMBL/GenBank/DDBJ whole genome shotgun (WGS) entry which is preliminary data.</text>
</comment>
<proteinExistence type="predicted"/>